<dbReference type="Proteomes" id="UP000095751">
    <property type="component" value="Unassembled WGS sequence"/>
</dbReference>
<dbReference type="KEGG" id="fcy:FRACYDRAFT_234588"/>
<name>A0A1E7FS58_9STRA</name>
<dbReference type="CDD" id="cd01906">
    <property type="entry name" value="proteasome_protease_HslV"/>
    <property type="match status" value="1"/>
</dbReference>
<proteinExistence type="predicted"/>
<dbReference type="EMBL" id="KV784354">
    <property type="protein sequence ID" value="OEU20957.1"/>
    <property type="molecule type" value="Genomic_DNA"/>
</dbReference>
<dbReference type="InterPro" id="IPR050115">
    <property type="entry name" value="Proteasome_alpha"/>
</dbReference>
<dbReference type="InterPro" id="IPR001353">
    <property type="entry name" value="Proteasome_sua/b"/>
</dbReference>
<sequence>MSSSNGSSASNKGDFLLSPIPNWQESWTASQASGTAMAMTVQDCFVMFLRSPSTNVYKPVYTTTTSKTELKYGLHVERIEREYQHKVSVQYAPSWFSIGSHSLCCMTGLALDVEHTSRVLQRKVDDHLNIYQTSMKTHVMTQKLASVLHNECLGKGGRPFGVQCMILGCDDIDPNDGSLCIYSIDPSGSWQNWGKASAIGKFGTEVRRTLANKLVSSPTTITDLEDGVSCLIGSWKETCQEMGISKKDNDDYEVLILQKHPTNRLKSNLFRIPTDEVDRITEKVDSNLFSDGKEDKKKKKLL</sequence>
<evidence type="ECO:0000256" key="1">
    <source>
        <dbReference type="ARBA" id="ARBA00022942"/>
    </source>
</evidence>
<dbReference type="OrthoDB" id="51403at2759"/>
<gene>
    <name evidence="2" type="ORF">FRACYDRAFT_234588</name>
</gene>
<dbReference type="Pfam" id="PF00227">
    <property type="entry name" value="Proteasome"/>
    <property type="match status" value="1"/>
</dbReference>
<accession>A0A1E7FS58</accession>
<keyword evidence="1" id="KW-0647">Proteasome</keyword>
<keyword evidence="3" id="KW-1185">Reference proteome</keyword>
<dbReference type="InParanoid" id="A0A1E7FS58"/>
<keyword evidence="2" id="KW-0378">Hydrolase</keyword>
<evidence type="ECO:0000313" key="2">
    <source>
        <dbReference type="EMBL" id="OEU20957.1"/>
    </source>
</evidence>
<dbReference type="InterPro" id="IPR029055">
    <property type="entry name" value="Ntn_hydrolases_N"/>
</dbReference>
<dbReference type="GO" id="GO:0005839">
    <property type="term" value="C:proteasome core complex"/>
    <property type="evidence" value="ECO:0007669"/>
    <property type="project" value="InterPro"/>
</dbReference>
<dbReference type="PANTHER" id="PTHR11599">
    <property type="entry name" value="PROTEASOME SUBUNIT ALPHA/BETA"/>
    <property type="match status" value="1"/>
</dbReference>
<dbReference type="GO" id="GO:0051603">
    <property type="term" value="P:proteolysis involved in protein catabolic process"/>
    <property type="evidence" value="ECO:0007669"/>
    <property type="project" value="InterPro"/>
</dbReference>
<protein>
    <submittedName>
        <fullName evidence="2">N-terminal nucleophile aminohydrolase</fullName>
    </submittedName>
</protein>
<reference evidence="2 3" key="1">
    <citation type="submission" date="2016-09" db="EMBL/GenBank/DDBJ databases">
        <title>Extensive genetic diversity and differential bi-allelic expression allows diatom success in the polar Southern Ocean.</title>
        <authorList>
            <consortium name="DOE Joint Genome Institute"/>
            <person name="Mock T."/>
            <person name="Otillar R.P."/>
            <person name="Strauss J."/>
            <person name="Dupont C."/>
            <person name="Frickenhaus S."/>
            <person name="Maumus F."/>
            <person name="Mcmullan M."/>
            <person name="Sanges R."/>
            <person name="Schmutz J."/>
            <person name="Toseland A."/>
            <person name="Valas R."/>
            <person name="Veluchamy A."/>
            <person name="Ward B.J."/>
            <person name="Allen A."/>
            <person name="Barry K."/>
            <person name="Falciatore A."/>
            <person name="Ferrante M."/>
            <person name="Fortunato A.E."/>
            <person name="Gloeckner G."/>
            <person name="Gruber A."/>
            <person name="Hipkin R."/>
            <person name="Janech M."/>
            <person name="Kroth P."/>
            <person name="Leese F."/>
            <person name="Lindquist E."/>
            <person name="Lyon B.R."/>
            <person name="Martin J."/>
            <person name="Mayer C."/>
            <person name="Parker M."/>
            <person name="Quesneville H."/>
            <person name="Raymond J."/>
            <person name="Uhlig C."/>
            <person name="Valentin K.U."/>
            <person name="Worden A.Z."/>
            <person name="Armbrust E.V."/>
            <person name="Bowler C."/>
            <person name="Green B."/>
            <person name="Moulton V."/>
            <person name="Van Oosterhout C."/>
            <person name="Grigoriev I."/>
        </authorList>
    </citation>
    <scope>NUCLEOTIDE SEQUENCE [LARGE SCALE GENOMIC DNA]</scope>
    <source>
        <strain evidence="2 3">CCMP1102</strain>
    </source>
</reference>
<organism evidence="2 3">
    <name type="scientific">Fragilariopsis cylindrus CCMP1102</name>
    <dbReference type="NCBI Taxonomy" id="635003"/>
    <lineage>
        <taxon>Eukaryota</taxon>
        <taxon>Sar</taxon>
        <taxon>Stramenopiles</taxon>
        <taxon>Ochrophyta</taxon>
        <taxon>Bacillariophyta</taxon>
        <taxon>Bacillariophyceae</taxon>
        <taxon>Bacillariophycidae</taxon>
        <taxon>Bacillariales</taxon>
        <taxon>Bacillariaceae</taxon>
        <taxon>Fragilariopsis</taxon>
    </lineage>
</organism>
<dbReference type="GO" id="GO:0016787">
    <property type="term" value="F:hydrolase activity"/>
    <property type="evidence" value="ECO:0007669"/>
    <property type="project" value="UniProtKB-KW"/>
</dbReference>
<dbReference type="SUPFAM" id="SSF56235">
    <property type="entry name" value="N-terminal nucleophile aminohydrolases (Ntn hydrolases)"/>
    <property type="match status" value="1"/>
</dbReference>
<dbReference type="Gene3D" id="3.60.20.10">
    <property type="entry name" value="Glutamine Phosphoribosylpyrophosphate, subunit 1, domain 1"/>
    <property type="match status" value="1"/>
</dbReference>
<dbReference type="AlphaFoldDB" id="A0A1E7FS58"/>
<evidence type="ECO:0000313" key="3">
    <source>
        <dbReference type="Proteomes" id="UP000095751"/>
    </source>
</evidence>